<dbReference type="Proteomes" id="UP001153269">
    <property type="component" value="Unassembled WGS sequence"/>
</dbReference>
<accession>A0A9N7ZDP3</accession>
<keyword evidence="2" id="KW-1185">Reference proteome</keyword>
<protein>
    <submittedName>
        <fullName evidence="1">Uncharacterized protein</fullName>
    </submittedName>
</protein>
<sequence length="116" mass="13127">MSVCYSACWEPGGFHVPSQSRSVTGLVDVYRSLLPQRFLVRAGMHPQGTCFTTSSLAEPPPQVTVPRALRRPTYSSNTHRRRVIFRHTYNWAWHDLSLPHPSDCHTSAKTHEAQAI</sequence>
<evidence type="ECO:0000313" key="2">
    <source>
        <dbReference type="Proteomes" id="UP001153269"/>
    </source>
</evidence>
<comment type="caution">
    <text evidence="1">The sequence shown here is derived from an EMBL/GenBank/DDBJ whole genome shotgun (WGS) entry which is preliminary data.</text>
</comment>
<proteinExistence type="predicted"/>
<evidence type="ECO:0000313" key="1">
    <source>
        <dbReference type="EMBL" id="CAB1460620.1"/>
    </source>
</evidence>
<dbReference type="AlphaFoldDB" id="A0A9N7ZDP3"/>
<reference evidence="1" key="1">
    <citation type="submission" date="2020-03" db="EMBL/GenBank/DDBJ databases">
        <authorList>
            <person name="Weist P."/>
        </authorList>
    </citation>
    <scope>NUCLEOTIDE SEQUENCE</scope>
</reference>
<name>A0A9N7ZDP3_PLEPL</name>
<organism evidence="1 2">
    <name type="scientific">Pleuronectes platessa</name>
    <name type="common">European plaice</name>
    <dbReference type="NCBI Taxonomy" id="8262"/>
    <lineage>
        <taxon>Eukaryota</taxon>
        <taxon>Metazoa</taxon>
        <taxon>Chordata</taxon>
        <taxon>Craniata</taxon>
        <taxon>Vertebrata</taxon>
        <taxon>Euteleostomi</taxon>
        <taxon>Actinopterygii</taxon>
        <taxon>Neopterygii</taxon>
        <taxon>Teleostei</taxon>
        <taxon>Neoteleostei</taxon>
        <taxon>Acanthomorphata</taxon>
        <taxon>Carangaria</taxon>
        <taxon>Pleuronectiformes</taxon>
        <taxon>Pleuronectoidei</taxon>
        <taxon>Pleuronectidae</taxon>
        <taxon>Pleuronectes</taxon>
    </lineage>
</organism>
<dbReference type="EMBL" id="CADEAL010004487">
    <property type="protein sequence ID" value="CAB1460620.1"/>
    <property type="molecule type" value="Genomic_DNA"/>
</dbReference>
<gene>
    <name evidence="1" type="ORF">PLEPLA_LOCUS48471</name>
</gene>